<organism evidence="2 3">
    <name type="scientific">Runella slithyformis (strain ATCC 29530 / DSM 19594 / LMG 11500 / NCIMB 11436 / LSU 4)</name>
    <dbReference type="NCBI Taxonomy" id="761193"/>
    <lineage>
        <taxon>Bacteria</taxon>
        <taxon>Pseudomonadati</taxon>
        <taxon>Bacteroidota</taxon>
        <taxon>Cytophagia</taxon>
        <taxon>Cytophagales</taxon>
        <taxon>Spirosomataceae</taxon>
        <taxon>Runella</taxon>
    </lineage>
</organism>
<evidence type="ECO:0000313" key="3">
    <source>
        <dbReference type="Proteomes" id="UP000000493"/>
    </source>
</evidence>
<keyword evidence="3" id="KW-1185">Reference proteome</keyword>
<feature type="transmembrane region" description="Helical" evidence="1">
    <location>
        <begin position="347"/>
        <end position="368"/>
    </location>
</feature>
<dbReference type="Proteomes" id="UP000000493">
    <property type="component" value="Chromosome"/>
</dbReference>
<evidence type="ECO:0008006" key="4">
    <source>
        <dbReference type="Google" id="ProtNLM"/>
    </source>
</evidence>
<dbReference type="EMBL" id="CP002859">
    <property type="protein sequence ID" value="AEI46552.1"/>
    <property type="molecule type" value="Genomic_DNA"/>
</dbReference>
<accession>A0A7U3ZG75</accession>
<evidence type="ECO:0000256" key="1">
    <source>
        <dbReference type="SAM" id="Phobius"/>
    </source>
</evidence>
<feature type="transmembrane region" description="Helical" evidence="1">
    <location>
        <begin position="163"/>
        <end position="185"/>
    </location>
</feature>
<feature type="transmembrane region" description="Helical" evidence="1">
    <location>
        <begin position="138"/>
        <end position="156"/>
    </location>
</feature>
<feature type="transmembrane region" description="Helical" evidence="1">
    <location>
        <begin position="315"/>
        <end position="335"/>
    </location>
</feature>
<feature type="transmembrane region" description="Helical" evidence="1">
    <location>
        <begin position="374"/>
        <end position="394"/>
    </location>
</feature>
<dbReference type="AlphaFoldDB" id="A0A7U3ZG75"/>
<proteinExistence type="predicted"/>
<keyword evidence="1" id="KW-1133">Transmembrane helix</keyword>
<evidence type="ECO:0000313" key="2">
    <source>
        <dbReference type="EMBL" id="AEI46552.1"/>
    </source>
</evidence>
<feature type="transmembrane region" description="Helical" evidence="1">
    <location>
        <begin position="289"/>
        <end position="309"/>
    </location>
</feature>
<dbReference type="KEGG" id="rsi:Runsl_0093"/>
<feature type="transmembrane region" description="Helical" evidence="1">
    <location>
        <begin position="113"/>
        <end position="132"/>
    </location>
</feature>
<gene>
    <name evidence="2" type="ordered locus">Runsl_0093</name>
</gene>
<reference evidence="3" key="1">
    <citation type="submission" date="2011-06" db="EMBL/GenBank/DDBJ databases">
        <title>The complete genome of chromosome of Runella slithyformis DSM 19594.</title>
        <authorList>
            <consortium name="US DOE Joint Genome Institute (JGI-PGF)"/>
            <person name="Lucas S."/>
            <person name="Han J."/>
            <person name="Lapidus A."/>
            <person name="Bruce D."/>
            <person name="Goodwin L."/>
            <person name="Pitluck S."/>
            <person name="Peters L."/>
            <person name="Kyrpides N."/>
            <person name="Mavromatis K."/>
            <person name="Ivanova N."/>
            <person name="Ovchinnikova G."/>
            <person name="Zhang X."/>
            <person name="Misra M."/>
            <person name="Detter J.C."/>
            <person name="Tapia R."/>
            <person name="Han C."/>
            <person name="Land M."/>
            <person name="Hauser L."/>
            <person name="Markowitz V."/>
            <person name="Cheng J.-F."/>
            <person name="Hugenholtz P."/>
            <person name="Woyke T."/>
            <person name="Wu D."/>
            <person name="Tindall B."/>
            <person name="Faehrich R."/>
            <person name="Brambilla E."/>
            <person name="Klenk H.-P."/>
            <person name="Eisen J.A."/>
        </authorList>
    </citation>
    <scope>NUCLEOTIDE SEQUENCE [LARGE SCALE GENOMIC DNA]</scope>
    <source>
        <strain evidence="3">ATCC 29530 / DSM 19594 / LMG 11500 / NCIMB 11436 / LSU 4</strain>
    </source>
</reference>
<keyword evidence="1" id="KW-0812">Transmembrane</keyword>
<reference evidence="2 3" key="2">
    <citation type="journal article" date="2012" name="Stand. Genomic Sci.">
        <title>Complete genome sequence of the aquatic bacterium Runella slithyformis type strain (LSU 4(T)).</title>
        <authorList>
            <person name="Copeland A."/>
            <person name="Zhang X."/>
            <person name="Misra M."/>
            <person name="Lapidus A."/>
            <person name="Nolan M."/>
            <person name="Lucas S."/>
            <person name="Deshpande S."/>
            <person name="Cheng J.F."/>
            <person name="Tapia R."/>
            <person name="Goodwin L.A."/>
            <person name="Pitluck S."/>
            <person name="Liolios K."/>
            <person name="Pagani I."/>
            <person name="Ivanova N."/>
            <person name="Mikhailova N."/>
            <person name="Pati A."/>
            <person name="Chen A."/>
            <person name="Palaniappan K."/>
            <person name="Land M."/>
            <person name="Hauser L."/>
            <person name="Pan C."/>
            <person name="Jeffries C.D."/>
            <person name="Detter J.C."/>
            <person name="Brambilla E.M."/>
            <person name="Rohde M."/>
            <person name="Djao O.D."/>
            <person name="Goker M."/>
            <person name="Sikorski J."/>
            <person name="Tindall B.J."/>
            <person name="Woyke T."/>
            <person name="Bristow J."/>
            <person name="Eisen J.A."/>
            <person name="Markowitz V."/>
            <person name="Hugenholtz P."/>
            <person name="Kyrpides N.C."/>
            <person name="Klenk H.P."/>
            <person name="Mavromatis K."/>
        </authorList>
    </citation>
    <scope>NUCLEOTIDE SEQUENCE [LARGE SCALE GENOMIC DNA]</scope>
    <source>
        <strain evidence="3">ATCC 29530 / DSM 19594 / LMG 11500 / NCIMB 11436 / LSU 4</strain>
    </source>
</reference>
<protein>
    <recommendedName>
        <fullName evidence="4">Glycosyltransferase RgtA/B/C/D-like domain-containing protein</fullName>
    </recommendedName>
</protein>
<sequence length="574" mass="65595">MEGRHCRHLPVTYICTMKIDERLSLCPVNEKSIGLIVSLIPVAVYFFLLLRYCYNFPFYDDYIAVLEAVSRWQYASSFNEKLSLLVEQHNEHRIVYIHVISLLDNFLRGSVHFTDLVWCGNISLLLVLFLLYKSAESISEVSMFWLLPVVLLLFQLQSWDNTYWAMASLANFGIHGWVISAIYLASRRERWAWAGAISATLLALGTIGSGLFLIPVVLAVWGVQKRFRELLLGGLVLIIAVLLYFKGYQQPEGYPSLAHTLKHADWAQLLLFWGAFLGSNTYHPALSFVAPLMGWCGIGWFLWLTFRLYFQKNPVLYGVLGFLVLTALAVALNRYGRGIEGAYPSRYRMNSSLFLAVTYLTVVELTAVKWKSRVVMAGSAATLALYVMSVYVYLPRIKNNYELRVADHWLFRHQMPIAGSYRLKDANEMLQTSVKEGLFIPPPLPENLFKDSVERKQLSVGLPVAGDTSLKNNAAEYDIDEVKIVDKQVVIRGWVRFKKAGLTLNEVYIFVNTEKGYPTLFQKRYDLFEKYHDARYQDTGFLGAVPLSEWPKSPKGWHLLVEANNGQRSWLSPK</sequence>
<keyword evidence="1" id="KW-0472">Membrane</keyword>
<dbReference type="RefSeq" id="WP_013925877.1">
    <property type="nucleotide sequence ID" value="NC_015703.1"/>
</dbReference>
<name>A0A7U3ZG75_RUNSL</name>
<feature type="transmembrane region" description="Helical" evidence="1">
    <location>
        <begin position="32"/>
        <end position="50"/>
    </location>
</feature>
<feature type="transmembrane region" description="Helical" evidence="1">
    <location>
        <begin position="230"/>
        <end position="246"/>
    </location>
</feature>
<feature type="transmembrane region" description="Helical" evidence="1">
    <location>
        <begin position="191"/>
        <end position="223"/>
    </location>
</feature>